<dbReference type="EMBL" id="ABHU01000005">
    <property type="protein sequence ID" value="EDU91738.1"/>
    <property type="molecule type" value="Genomic_DNA"/>
</dbReference>
<evidence type="ECO:0000313" key="3">
    <source>
        <dbReference type="Proteomes" id="UP000004641"/>
    </source>
</evidence>
<evidence type="ECO:0000259" key="1">
    <source>
        <dbReference type="Pfam" id="PF07906"/>
    </source>
</evidence>
<feature type="domain" description="ShET2 enterotoxin N-terminal" evidence="1">
    <location>
        <begin position="151"/>
        <end position="386"/>
    </location>
</feature>
<accession>A0A0H3PQZ4</accession>
<name>A0A0H3PQZ4_ECO5C</name>
<sequence>MVDNVTVSRVCIQSPSFVPDLDGEKNKSQLFVDDIVAYLKSPSVYSLEKEGPLNHFVNHCSEVELGFYSDGAYSILVSRSKQQPEGMILTVSDADAINIVHISVSPVLIKFLDDIFTCLHTYPDDESFTKEQIKANSKYDIVDYNCLLHFTGKPKSLIECRHFALQYCIDSMNEHTGKVPLKAYYSSPEDIQKHIPFELEQQFNNLQKNPPPGTCVVASDKFGEALSVFFHRMEKEKLTHMTAIVQSQTHAMAVRLRIKKTPAGETEYVVSFYDPNATNTAVRYKANNCDSFGSLQSFINIQQAKQKWVITDICSECVGITPYLPREQAHLLSGIENELQPPLSPPALFLLMRMGIYKNIVLFFDKLKNSQEMTASKALDILAAKSPEGIYGLCVLLYHNTIDKFNDYITNLKELTRKYNFSQEDLETLLLAKDNLGVSWIPRALKNNQNKIVKAWLLAIDDFEKEFGVNKNEILLRIGKEIDSIDDLNSAIRTNDYNVVNILLANIKAKMFKNELNKEDILKLMAAREKVAGASDKWTKASGLYSAIVKGHTKIVAAWMETAEVIASHYENDKDVVRELLSLSRNNAVCSLYVASYKTMSKQVIDVYLNAAIRLALQHGFTFDEILEQFTRDFDGKSFSLAVEKADDIYGSLAENIQNCGW</sequence>
<evidence type="ECO:0000313" key="2">
    <source>
        <dbReference type="EMBL" id="EDU91738.1"/>
    </source>
</evidence>
<proteinExistence type="predicted"/>
<dbReference type="InterPro" id="IPR012927">
    <property type="entry name" value="Toxin_15_N"/>
</dbReference>
<reference evidence="2 3" key="1">
    <citation type="journal article" date="2011" name="Appl. Environ. Microbiol.">
        <title>Genome signatures of Escherichia coli O157:H7 isolates from the bovine host reservoir.</title>
        <authorList>
            <person name="Eppinger M."/>
            <person name="Mammel M.K."/>
            <person name="Leclerc J.E."/>
            <person name="Ravel J."/>
            <person name="Cebula T.A."/>
        </authorList>
    </citation>
    <scope>NUCLEOTIDE SEQUENCE [LARGE SCALE GENOMIC DNA]</scope>
    <source>
        <strain evidence="2 3">EC869</strain>
    </source>
</reference>
<dbReference type="Proteomes" id="UP000004641">
    <property type="component" value="Unassembled WGS sequence"/>
</dbReference>
<gene>
    <name evidence="2" type="ORF">ECH7EC869_2528</name>
</gene>
<dbReference type="AlphaFoldDB" id="A0A0H3PQZ4"/>
<organism evidence="2 3">
    <name type="scientific">Escherichia coli O157:H7 (strain EC869)</name>
    <dbReference type="NCBI Taxonomy" id="478008"/>
    <lineage>
        <taxon>Bacteria</taxon>
        <taxon>Pseudomonadati</taxon>
        <taxon>Pseudomonadota</taxon>
        <taxon>Gammaproteobacteria</taxon>
        <taxon>Enterobacterales</taxon>
        <taxon>Enterobacteriaceae</taxon>
        <taxon>Escherichia</taxon>
    </lineage>
</organism>
<dbReference type="Pfam" id="PF07906">
    <property type="entry name" value="Toxin_15"/>
    <property type="match status" value="1"/>
</dbReference>
<comment type="caution">
    <text evidence="2">The sequence shown here is derived from an EMBL/GenBank/DDBJ whole genome shotgun (WGS) entry which is preliminary data.</text>
</comment>
<protein>
    <submittedName>
        <fullName evidence="2">ShET2 enterotoxin, N-region family</fullName>
    </submittedName>
</protein>
<dbReference type="BioCyc" id="ECOL478008-HMP:G76-485243-MONOMER"/>